<comment type="function">
    <text evidence="1">Could be involved in insertion of integral membrane proteins into the membrane.</text>
</comment>
<comment type="subcellular location">
    <subcellularLocation>
        <location evidence="1">Cell membrane</location>
        <topology evidence="1">Peripheral membrane protein</topology>
        <orientation evidence="1">Cytoplasmic side</orientation>
    </subcellularLocation>
</comment>
<reference evidence="2 3" key="1">
    <citation type="submission" date="2017-09" db="EMBL/GenBank/DDBJ databases">
        <authorList>
            <person name="Ehlers B."/>
            <person name="Leendertz F.H."/>
        </authorList>
    </citation>
    <scope>NUCLEOTIDE SEQUENCE [LARGE SCALE GENOMIC DNA]</scope>
    <source>
        <strain evidence="2 3">DSM 18289</strain>
    </source>
</reference>
<organism evidence="2 3">
    <name type="scientific">Cohaesibacter gelatinilyticus</name>
    <dbReference type="NCBI Taxonomy" id="372072"/>
    <lineage>
        <taxon>Bacteria</taxon>
        <taxon>Pseudomonadati</taxon>
        <taxon>Pseudomonadota</taxon>
        <taxon>Alphaproteobacteria</taxon>
        <taxon>Hyphomicrobiales</taxon>
        <taxon>Cohaesibacteraceae</taxon>
    </lineage>
</organism>
<protein>
    <recommendedName>
        <fullName evidence="1">Putative membrane protein insertion efficiency factor</fullName>
    </recommendedName>
</protein>
<dbReference type="AlphaFoldDB" id="A0A285NKR1"/>
<dbReference type="HAMAP" id="MF_00386">
    <property type="entry name" value="UPF0161_YidD"/>
    <property type="match status" value="1"/>
</dbReference>
<keyword evidence="1" id="KW-0472">Membrane</keyword>
<dbReference type="OrthoDB" id="9801753at2"/>
<accession>A0A285NKR1</accession>
<keyword evidence="1" id="KW-1003">Cell membrane</keyword>
<evidence type="ECO:0000313" key="2">
    <source>
        <dbReference type="EMBL" id="SNZ08466.1"/>
    </source>
</evidence>
<sequence length="116" mass="13554">MNGRLMQLLCYLRPRYWAIGFIKLYQIFLSPFMGRTCRYGPTCSHYTVEAIERFGFWAGGWMGLSRVLRCHPWGQSGFDPVPELLPPGSCWYKPWSYGFWNGDHIDPATRLDIPKD</sequence>
<dbReference type="PANTHER" id="PTHR33383">
    <property type="entry name" value="MEMBRANE PROTEIN INSERTION EFFICIENCY FACTOR-RELATED"/>
    <property type="match status" value="1"/>
</dbReference>
<dbReference type="GO" id="GO:0005886">
    <property type="term" value="C:plasma membrane"/>
    <property type="evidence" value="ECO:0007669"/>
    <property type="project" value="UniProtKB-SubCell"/>
</dbReference>
<dbReference type="Pfam" id="PF01809">
    <property type="entry name" value="YidD"/>
    <property type="match status" value="1"/>
</dbReference>
<dbReference type="RefSeq" id="WP_097152818.1">
    <property type="nucleotide sequence ID" value="NZ_OBEL01000001.1"/>
</dbReference>
<keyword evidence="3" id="KW-1185">Reference proteome</keyword>
<evidence type="ECO:0000313" key="3">
    <source>
        <dbReference type="Proteomes" id="UP000219439"/>
    </source>
</evidence>
<name>A0A285NKR1_9HYPH</name>
<proteinExistence type="inferred from homology"/>
<dbReference type="EMBL" id="OBEL01000001">
    <property type="protein sequence ID" value="SNZ08466.1"/>
    <property type="molecule type" value="Genomic_DNA"/>
</dbReference>
<dbReference type="SMART" id="SM01234">
    <property type="entry name" value="Haemolytic"/>
    <property type="match status" value="1"/>
</dbReference>
<dbReference type="NCBIfam" id="TIGR00278">
    <property type="entry name" value="membrane protein insertion efficiency factor YidD"/>
    <property type="match status" value="1"/>
</dbReference>
<evidence type="ECO:0000256" key="1">
    <source>
        <dbReference type="HAMAP-Rule" id="MF_00386"/>
    </source>
</evidence>
<comment type="similarity">
    <text evidence="1">Belongs to the UPF0161 family.</text>
</comment>
<dbReference type="PANTHER" id="PTHR33383:SF1">
    <property type="entry name" value="MEMBRANE PROTEIN INSERTION EFFICIENCY FACTOR-RELATED"/>
    <property type="match status" value="1"/>
</dbReference>
<gene>
    <name evidence="2" type="ORF">SAMN06265368_1688</name>
</gene>
<dbReference type="Proteomes" id="UP000219439">
    <property type="component" value="Unassembled WGS sequence"/>
</dbReference>
<dbReference type="InterPro" id="IPR002696">
    <property type="entry name" value="Membr_insert_effic_factor_YidD"/>
</dbReference>